<sequence>MGDDARPREKMVQSPFNMVWLFVLLGTMVCTNMVALYSLSIARELQRSLSSTSSAWGQLPSDLPASILHELSSIREELRRTQRHLLDNTRSSHNEGVAMEAVFVKQKQEEEGTLLSSELLEFTEDRRLPLGRNPSYGSQTIASSIGHLCYLHKELLNEYMSYTVGDLCPDDWALAQKLMVSGCEPLPRRRCFARAPIQYSKPLPLPVSLWSCPPEDTVRWTHYSCKSFDCLNRRARESKAFADCADCFELTGPERNRWVIPRDRHDFMKIEQILAMKEGTIRIGLDLGGGSGSFAARMFEHNVTIITSTLNLNGPFNEFVALRGLLPLYITISQRLPFFDNALDLVHTMHVLSNWLPQETLEFILYDIDRVLRPGGLFWLDRFFCTEDQFQGIYAPMIEKMGYTKIKWVTGKKLDRNGVKNKEIYLSALLEKPLSREQLPISS</sequence>
<organism evidence="1 2">
    <name type="scientific">Diphasiastrum complanatum</name>
    <name type="common">Issler's clubmoss</name>
    <name type="synonym">Lycopodium complanatum</name>
    <dbReference type="NCBI Taxonomy" id="34168"/>
    <lineage>
        <taxon>Eukaryota</taxon>
        <taxon>Viridiplantae</taxon>
        <taxon>Streptophyta</taxon>
        <taxon>Embryophyta</taxon>
        <taxon>Tracheophyta</taxon>
        <taxon>Lycopodiopsida</taxon>
        <taxon>Lycopodiales</taxon>
        <taxon>Lycopodiaceae</taxon>
        <taxon>Lycopodioideae</taxon>
        <taxon>Diphasiastrum</taxon>
    </lineage>
</organism>
<keyword evidence="2" id="KW-1185">Reference proteome</keyword>
<reference evidence="2" key="1">
    <citation type="journal article" date="2024" name="Proc. Natl. Acad. Sci. U.S.A.">
        <title>Extraordinary preservation of gene collinearity over three hundred million years revealed in homosporous lycophytes.</title>
        <authorList>
            <person name="Li C."/>
            <person name="Wickell D."/>
            <person name="Kuo L.Y."/>
            <person name="Chen X."/>
            <person name="Nie B."/>
            <person name="Liao X."/>
            <person name="Peng D."/>
            <person name="Ji J."/>
            <person name="Jenkins J."/>
            <person name="Williams M."/>
            <person name="Shu S."/>
            <person name="Plott C."/>
            <person name="Barry K."/>
            <person name="Rajasekar S."/>
            <person name="Grimwood J."/>
            <person name="Han X."/>
            <person name="Sun S."/>
            <person name="Hou Z."/>
            <person name="He W."/>
            <person name="Dai G."/>
            <person name="Sun C."/>
            <person name="Schmutz J."/>
            <person name="Leebens-Mack J.H."/>
            <person name="Li F.W."/>
            <person name="Wang L."/>
        </authorList>
    </citation>
    <scope>NUCLEOTIDE SEQUENCE [LARGE SCALE GENOMIC DNA]</scope>
    <source>
        <strain evidence="2">cv. PW_Plant_1</strain>
    </source>
</reference>
<evidence type="ECO:0000313" key="1">
    <source>
        <dbReference type="EMBL" id="KAJ7533828.1"/>
    </source>
</evidence>
<proteinExistence type="predicted"/>
<dbReference type="Proteomes" id="UP001162992">
    <property type="component" value="Chromosome 13"/>
</dbReference>
<evidence type="ECO:0000313" key="2">
    <source>
        <dbReference type="Proteomes" id="UP001162992"/>
    </source>
</evidence>
<protein>
    <submittedName>
        <fullName evidence="1">Uncharacterized protein</fullName>
    </submittedName>
</protein>
<name>A0ACC2BW30_DIPCM</name>
<gene>
    <name evidence="1" type="ORF">O6H91_13G066700</name>
</gene>
<dbReference type="EMBL" id="CM055104">
    <property type="protein sequence ID" value="KAJ7533828.1"/>
    <property type="molecule type" value="Genomic_DNA"/>
</dbReference>
<comment type="caution">
    <text evidence="1">The sequence shown here is derived from an EMBL/GenBank/DDBJ whole genome shotgun (WGS) entry which is preliminary data.</text>
</comment>
<accession>A0ACC2BW30</accession>